<feature type="domain" description="LysM" evidence="3">
    <location>
        <begin position="31"/>
        <end position="78"/>
    </location>
</feature>
<keyword evidence="1" id="KW-0147">Chitin-binding</keyword>
<organism evidence="4 5">
    <name type="scientific">Hydnomerulius pinastri MD-312</name>
    <dbReference type="NCBI Taxonomy" id="994086"/>
    <lineage>
        <taxon>Eukaryota</taxon>
        <taxon>Fungi</taxon>
        <taxon>Dikarya</taxon>
        <taxon>Basidiomycota</taxon>
        <taxon>Agaricomycotina</taxon>
        <taxon>Agaricomycetes</taxon>
        <taxon>Agaricomycetidae</taxon>
        <taxon>Boletales</taxon>
        <taxon>Boletales incertae sedis</taxon>
        <taxon>Leucogyrophana</taxon>
    </lineage>
</organism>
<dbReference type="HOGENOM" id="CLU_010591_6_1_1"/>
<proteinExistence type="predicted"/>
<evidence type="ECO:0000256" key="2">
    <source>
        <dbReference type="ARBA" id="ARBA00023026"/>
    </source>
</evidence>
<dbReference type="Gene3D" id="3.10.350.10">
    <property type="entry name" value="LysM domain"/>
    <property type="match status" value="2"/>
</dbReference>
<name>A0A0C9W2G1_9AGAM</name>
<dbReference type="SMART" id="SM00257">
    <property type="entry name" value="LysM"/>
    <property type="match status" value="2"/>
</dbReference>
<dbReference type="InterPro" id="IPR052210">
    <property type="entry name" value="LysM1-like"/>
</dbReference>
<dbReference type="SUPFAM" id="SSF54106">
    <property type="entry name" value="LysM domain"/>
    <property type="match status" value="2"/>
</dbReference>
<dbReference type="PROSITE" id="PS51782">
    <property type="entry name" value="LYSM"/>
    <property type="match status" value="2"/>
</dbReference>
<keyword evidence="2" id="KW-0843">Virulence</keyword>
<evidence type="ECO:0000313" key="5">
    <source>
        <dbReference type="Proteomes" id="UP000053820"/>
    </source>
</evidence>
<dbReference type="EMBL" id="KN839876">
    <property type="protein sequence ID" value="KIJ60148.1"/>
    <property type="molecule type" value="Genomic_DNA"/>
</dbReference>
<dbReference type="PANTHER" id="PTHR34997">
    <property type="entry name" value="AM15"/>
    <property type="match status" value="1"/>
</dbReference>
<feature type="domain" description="LysM" evidence="3">
    <location>
        <begin position="87"/>
        <end position="133"/>
    </location>
</feature>
<keyword evidence="5" id="KW-1185">Reference proteome</keyword>
<dbReference type="Pfam" id="PF01476">
    <property type="entry name" value="LysM"/>
    <property type="match status" value="2"/>
</dbReference>
<dbReference type="InterPro" id="IPR018392">
    <property type="entry name" value="LysM"/>
</dbReference>
<evidence type="ECO:0000259" key="3">
    <source>
        <dbReference type="PROSITE" id="PS51782"/>
    </source>
</evidence>
<dbReference type="GO" id="GO:0008061">
    <property type="term" value="F:chitin binding"/>
    <property type="evidence" value="ECO:0007669"/>
    <property type="project" value="UniProtKB-KW"/>
</dbReference>
<gene>
    <name evidence="4" type="ORF">HYDPIDRAFT_177569</name>
</gene>
<accession>A0A0C9W2G1</accession>
<sequence>MYSSTFTKTVSAAAMVGSTLVAATLPANCDRNTTVYLGETCDIISQYFNVSTYQLAAVNAGVIDAGCDNLAVGEPLCLGLTGQDCSTTHVIVSGDTCESISAATGVPYSTIITNNPNVNEICSNIYPGEVLCTASEIYVYLNLTSS</sequence>
<reference evidence="4 5" key="1">
    <citation type="submission" date="2014-04" db="EMBL/GenBank/DDBJ databases">
        <title>Evolutionary Origins and Diversification of the Mycorrhizal Mutualists.</title>
        <authorList>
            <consortium name="DOE Joint Genome Institute"/>
            <consortium name="Mycorrhizal Genomics Consortium"/>
            <person name="Kohler A."/>
            <person name="Kuo A."/>
            <person name="Nagy L.G."/>
            <person name="Floudas D."/>
            <person name="Copeland A."/>
            <person name="Barry K.W."/>
            <person name="Cichocki N."/>
            <person name="Veneault-Fourrey C."/>
            <person name="LaButti K."/>
            <person name="Lindquist E.A."/>
            <person name="Lipzen A."/>
            <person name="Lundell T."/>
            <person name="Morin E."/>
            <person name="Murat C."/>
            <person name="Riley R."/>
            <person name="Ohm R."/>
            <person name="Sun H."/>
            <person name="Tunlid A."/>
            <person name="Henrissat B."/>
            <person name="Grigoriev I.V."/>
            <person name="Hibbett D.S."/>
            <person name="Martin F."/>
        </authorList>
    </citation>
    <scope>NUCLEOTIDE SEQUENCE [LARGE SCALE GENOMIC DNA]</scope>
    <source>
        <strain evidence="4 5">MD-312</strain>
    </source>
</reference>
<evidence type="ECO:0000313" key="4">
    <source>
        <dbReference type="EMBL" id="KIJ60148.1"/>
    </source>
</evidence>
<dbReference type="PANTHER" id="PTHR34997:SF1">
    <property type="entry name" value="PEPTIDOGLYCAN-BINDING LYSIN DOMAIN"/>
    <property type="match status" value="1"/>
</dbReference>
<dbReference type="Proteomes" id="UP000053820">
    <property type="component" value="Unassembled WGS sequence"/>
</dbReference>
<dbReference type="AlphaFoldDB" id="A0A0C9W2G1"/>
<dbReference type="InterPro" id="IPR036779">
    <property type="entry name" value="LysM_dom_sf"/>
</dbReference>
<dbReference type="OrthoDB" id="5985073at2759"/>
<evidence type="ECO:0000256" key="1">
    <source>
        <dbReference type="ARBA" id="ARBA00022669"/>
    </source>
</evidence>
<protein>
    <submittedName>
        <fullName evidence="4">Carbohydrate-binding module family 50 protein</fullName>
    </submittedName>
</protein>